<dbReference type="GO" id="GO:0005267">
    <property type="term" value="F:potassium channel activity"/>
    <property type="evidence" value="ECO:0007669"/>
    <property type="project" value="UniProtKB-KW"/>
</dbReference>
<protein>
    <recommendedName>
        <fullName evidence="12">Potassium channel domain-containing protein</fullName>
    </recommendedName>
</protein>
<keyword evidence="8" id="KW-0406">Ion transport</keyword>
<dbReference type="Gene3D" id="3.30.70.1450">
    <property type="entry name" value="Regulator of K+ conductance, C-terminal domain"/>
    <property type="match status" value="1"/>
</dbReference>
<dbReference type="OMA" id="NSFHQFH"/>
<dbReference type="PANTHER" id="PTHR10027:SF10">
    <property type="entry name" value="SLOWPOKE 2, ISOFORM D"/>
    <property type="match status" value="1"/>
</dbReference>
<evidence type="ECO:0000313" key="14">
    <source>
        <dbReference type="Proteomes" id="UP000014680"/>
    </source>
</evidence>
<evidence type="ECO:0000313" key="13">
    <source>
        <dbReference type="EMBL" id="ELP91448.1"/>
    </source>
</evidence>
<feature type="transmembrane region" description="Helical" evidence="11">
    <location>
        <begin position="198"/>
        <end position="220"/>
    </location>
</feature>
<evidence type="ECO:0000256" key="3">
    <source>
        <dbReference type="ARBA" id="ARBA00022538"/>
    </source>
</evidence>
<sequence>MDKDEKDHEKLYKSNTMYPSDFLNKSRFSSVENYRKRQMNSIKLKKKKIEIIRSFILWLRKSYITGVVIVVDIIMNLSLCFLNVVDSYLDTPSHLYVLLYIEFGVNVYLLLSWFYEFVVNLHVRRFMLPISLLILTITFIPLIYFVVTKTTIFEHWKGHTHIHSLCFLRIIYVDCLFSEALMYFWIGENKKKFLITETIITTFVTTFSVLFLSASIFRILEGFKVESKFHRFHNCFYFVVVTVVTVGFGDMYPDSDLGRIFCCLYILAFFLYFPMRLSKIINALKMKDQDKLSNCKNHVLYTGSGDMLHSFVPKIKRDLVVLLPNVQDNIMSKRKYNRFTYKGDAQNEFDVTQTSTEYASAIILTSDKNEELTFIRFKTLLQNSTCQIYVLLNTMDLFNLFVEHNAVCLCKEQFRLLLACELLCPHSFDVLRSLFSIKTRSPETNVLRNLEVPNSFVGMSYNQISLELVEHFNCILVGVEHDNEVEYCSPTKILQRGDILFVISDEKTYHHIKEQKNGKMVDILSDTQTPILQPKIVHNKKKKLSTVLVENFKGKKHKLIIGYHRGVSSILSTFREKSGVPIVICIHGLKEVSADWRDLSLIDNLYIVQGNLHEISFYTRVRVFAATGICIFCSDKNGKDDTNVVVIYTILNGLLKQEKEVKKSRGERVKDIRIICEIDKIENERFIKESGTPYSDKYIAEVICNLVEYKHNEVVWRDFSSFKSSIVIKSIRMKKEVSGTLFGLLFEFLLENEIKCIGVLKRLNERYHILTQADYLLNEDDVVFCIVRKSDEKFFGERVLLFNSYVVQSSSSNRDDFDNIVFRESEHNSAFSVVINRSKVFQKDEKNCFDQVELETRL</sequence>
<dbReference type="EMBL" id="KB206474">
    <property type="protein sequence ID" value="ELP91448.1"/>
    <property type="molecule type" value="Genomic_DNA"/>
</dbReference>
<evidence type="ECO:0000256" key="6">
    <source>
        <dbReference type="ARBA" id="ARBA00022958"/>
    </source>
</evidence>
<feature type="transmembrane region" description="Helical" evidence="11">
    <location>
        <begin position="63"/>
        <end position="85"/>
    </location>
</feature>
<keyword evidence="2" id="KW-0813">Transport</keyword>
<keyword evidence="7 11" id="KW-1133">Transmembrane helix</keyword>
<evidence type="ECO:0000256" key="9">
    <source>
        <dbReference type="ARBA" id="ARBA00023136"/>
    </source>
</evidence>
<dbReference type="Pfam" id="PF07885">
    <property type="entry name" value="Ion_trans_2"/>
    <property type="match status" value="1"/>
</dbReference>
<feature type="transmembrane region" description="Helical" evidence="11">
    <location>
        <begin position="258"/>
        <end position="277"/>
    </location>
</feature>
<dbReference type="GeneID" id="14890305"/>
<keyword evidence="5" id="KW-0631">Potassium channel</keyword>
<evidence type="ECO:0000256" key="1">
    <source>
        <dbReference type="ARBA" id="ARBA00004141"/>
    </source>
</evidence>
<dbReference type="SUPFAM" id="SSF116726">
    <property type="entry name" value="TrkA C-terminal domain-like"/>
    <property type="match status" value="1"/>
</dbReference>
<keyword evidence="10" id="KW-0407">Ion channel</keyword>
<feature type="domain" description="Potassium channel" evidence="12">
    <location>
        <begin position="208"/>
        <end position="284"/>
    </location>
</feature>
<dbReference type="PANTHER" id="PTHR10027">
    <property type="entry name" value="CALCIUM-ACTIVATED POTASSIUM CHANNEL ALPHA CHAIN"/>
    <property type="match status" value="1"/>
</dbReference>
<dbReference type="Gene3D" id="1.10.287.70">
    <property type="match status" value="1"/>
</dbReference>
<dbReference type="InterPro" id="IPR036721">
    <property type="entry name" value="RCK_C_sf"/>
</dbReference>
<keyword evidence="3" id="KW-0633">Potassium transport</keyword>
<dbReference type="Proteomes" id="UP000014680">
    <property type="component" value="Unassembled WGS sequence"/>
</dbReference>
<feature type="transmembrane region" description="Helical" evidence="11">
    <location>
        <begin position="127"/>
        <end position="147"/>
    </location>
</feature>
<evidence type="ECO:0000256" key="8">
    <source>
        <dbReference type="ARBA" id="ARBA00023065"/>
    </source>
</evidence>
<keyword evidence="4 11" id="KW-0812">Transmembrane</keyword>
<dbReference type="GO" id="GO:0016020">
    <property type="term" value="C:membrane"/>
    <property type="evidence" value="ECO:0007669"/>
    <property type="project" value="UniProtKB-SubCell"/>
</dbReference>
<feature type="transmembrane region" description="Helical" evidence="11">
    <location>
        <begin position="167"/>
        <end position="186"/>
    </location>
</feature>
<dbReference type="KEGG" id="eiv:EIN_155650"/>
<feature type="transmembrane region" description="Helical" evidence="11">
    <location>
        <begin position="97"/>
        <end position="115"/>
    </location>
</feature>
<evidence type="ECO:0000256" key="2">
    <source>
        <dbReference type="ARBA" id="ARBA00022448"/>
    </source>
</evidence>
<feature type="transmembrane region" description="Helical" evidence="11">
    <location>
        <begin position="232"/>
        <end position="252"/>
    </location>
</feature>
<evidence type="ECO:0000256" key="4">
    <source>
        <dbReference type="ARBA" id="ARBA00022692"/>
    </source>
</evidence>
<evidence type="ECO:0000256" key="7">
    <source>
        <dbReference type="ARBA" id="ARBA00022989"/>
    </source>
</evidence>
<keyword evidence="9 11" id="KW-0472">Membrane</keyword>
<accession>A0A0A1UCQ7</accession>
<organism evidence="13 14">
    <name type="scientific">Entamoeba invadens IP1</name>
    <dbReference type="NCBI Taxonomy" id="370355"/>
    <lineage>
        <taxon>Eukaryota</taxon>
        <taxon>Amoebozoa</taxon>
        <taxon>Evosea</taxon>
        <taxon>Archamoebae</taxon>
        <taxon>Mastigamoebida</taxon>
        <taxon>Entamoebidae</taxon>
        <taxon>Entamoeba</taxon>
    </lineage>
</organism>
<dbReference type="InterPro" id="IPR047871">
    <property type="entry name" value="K_chnl_Slo-like"/>
</dbReference>
<comment type="subcellular location">
    <subcellularLocation>
        <location evidence="1">Membrane</location>
        <topology evidence="1">Multi-pass membrane protein</topology>
    </subcellularLocation>
</comment>
<evidence type="ECO:0000259" key="12">
    <source>
        <dbReference type="Pfam" id="PF07885"/>
    </source>
</evidence>
<dbReference type="VEuPathDB" id="AmoebaDB:EIN_155650"/>
<dbReference type="OrthoDB" id="257992at2759"/>
<keyword evidence="14" id="KW-1185">Reference proteome</keyword>
<dbReference type="AlphaFoldDB" id="A0A0A1UCQ7"/>
<evidence type="ECO:0000256" key="10">
    <source>
        <dbReference type="ARBA" id="ARBA00023303"/>
    </source>
</evidence>
<name>A0A0A1UCQ7_ENTIV</name>
<keyword evidence="6" id="KW-0630">Potassium</keyword>
<dbReference type="Gene3D" id="3.40.50.720">
    <property type="entry name" value="NAD(P)-binding Rossmann-like Domain"/>
    <property type="match status" value="1"/>
</dbReference>
<dbReference type="SUPFAM" id="SSF81324">
    <property type="entry name" value="Voltage-gated potassium channels"/>
    <property type="match status" value="1"/>
</dbReference>
<evidence type="ECO:0000256" key="5">
    <source>
        <dbReference type="ARBA" id="ARBA00022826"/>
    </source>
</evidence>
<dbReference type="InterPro" id="IPR013099">
    <property type="entry name" value="K_chnl_dom"/>
</dbReference>
<evidence type="ECO:0000256" key="11">
    <source>
        <dbReference type="SAM" id="Phobius"/>
    </source>
</evidence>
<proteinExistence type="predicted"/>
<dbReference type="RefSeq" id="XP_004258219.1">
    <property type="nucleotide sequence ID" value="XM_004258171.1"/>
</dbReference>
<gene>
    <name evidence="13" type="ORF">EIN_155650</name>
</gene>
<reference evidence="13 14" key="1">
    <citation type="submission" date="2012-10" db="EMBL/GenBank/DDBJ databases">
        <authorList>
            <person name="Zafar N."/>
            <person name="Inman J."/>
            <person name="Hall N."/>
            <person name="Lorenzi H."/>
            <person name="Caler E."/>
        </authorList>
    </citation>
    <scope>NUCLEOTIDE SEQUENCE [LARGE SCALE GENOMIC DNA]</scope>
    <source>
        <strain evidence="13 14">IP1</strain>
    </source>
</reference>